<gene>
    <name evidence="1" type="ORF">QYM36_008150</name>
</gene>
<accession>A0AA88IAR9</accession>
<protein>
    <submittedName>
        <fullName evidence="1">Uncharacterized protein</fullName>
    </submittedName>
</protein>
<keyword evidence="2" id="KW-1185">Reference proteome</keyword>
<comment type="caution">
    <text evidence="1">The sequence shown here is derived from an EMBL/GenBank/DDBJ whole genome shotgun (WGS) entry which is preliminary data.</text>
</comment>
<proteinExistence type="predicted"/>
<dbReference type="EMBL" id="JAVRJZ010000001">
    <property type="protein sequence ID" value="KAK2727570.1"/>
    <property type="molecule type" value="Genomic_DNA"/>
</dbReference>
<name>A0AA88IAR9_ARTSF</name>
<organism evidence="1 2">
    <name type="scientific">Artemia franciscana</name>
    <name type="common">Brine shrimp</name>
    <name type="synonym">Artemia sanfranciscana</name>
    <dbReference type="NCBI Taxonomy" id="6661"/>
    <lineage>
        <taxon>Eukaryota</taxon>
        <taxon>Metazoa</taxon>
        <taxon>Ecdysozoa</taxon>
        <taxon>Arthropoda</taxon>
        <taxon>Crustacea</taxon>
        <taxon>Branchiopoda</taxon>
        <taxon>Anostraca</taxon>
        <taxon>Artemiidae</taxon>
        <taxon>Artemia</taxon>
    </lineage>
</organism>
<evidence type="ECO:0000313" key="1">
    <source>
        <dbReference type="EMBL" id="KAK2727570.1"/>
    </source>
</evidence>
<reference evidence="1" key="1">
    <citation type="submission" date="2023-07" db="EMBL/GenBank/DDBJ databases">
        <title>Chromosome-level genome assembly of Artemia franciscana.</title>
        <authorList>
            <person name="Jo E."/>
        </authorList>
    </citation>
    <scope>NUCLEOTIDE SEQUENCE</scope>
    <source>
        <tissue evidence="1">Whole body</tissue>
    </source>
</reference>
<dbReference type="Proteomes" id="UP001187531">
    <property type="component" value="Unassembled WGS sequence"/>
</dbReference>
<sequence>MIPDPITGKKCHFYDFGSSDGSSLHGVGFLLQEKAESTSLEWEPIPNRTTWIRMLGHWFNTTIIVAYVPIRDSPVMQKDILQPAAE</sequence>
<dbReference type="AlphaFoldDB" id="A0AA88IAR9"/>
<evidence type="ECO:0000313" key="2">
    <source>
        <dbReference type="Proteomes" id="UP001187531"/>
    </source>
</evidence>